<name>A0A9P7EXR9_9AGAM</name>
<dbReference type="RefSeq" id="XP_041288275.1">
    <property type="nucleotide sequence ID" value="XM_041434134.1"/>
</dbReference>
<organism evidence="1 2">
    <name type="scientific">Suillus discolor</name>
    <dbReference type="NCBI Taxonomy" id="1912936"/>
    <lineage>
        <taxon>Eukaryota</taxon>
        <taxon>Fungi</taxon>
        <taxon>Dikarya</taxon>
        <taxon>Basidiomycota</taxon>
        <taxon>Agaricomycotina</taxon>
        <taxon>Agaricomycetes</taxon>
        <taxon>Agaricomycetidae</taxon>
        <taxon>Boletales</taxon>
        <taxon>Suillineae</taxon>
        <taxon>Suillaceae</taxon>
        <taxon>Suillus</taxon>
    </lineage>
</organism>
<dbReference type="GeneID" id="64696393"/>
<dbReference type="Proteomes" id="UP000823399">
    <property type="component" value="Unassembled WGS sequence"/>
</dbReference>
<gene>
    <name evidence="1" type="ORF">F5147DRAFT_656610</name>
</gene>
<sequence>MAALNIMQPAMAPIMQPVMAIPTTVQPNMPPLVVINVRPNVKKQIVDCAKRRITRFVLTMSAMAGTDDEKAALVSLTISEATSVLVTIKTTSNQHQQVMVTWHNTFCKLLAMVQSCLALGYSFYHPLDSSLMPVQFCGHVITALINNICNPLAFMHKFTVDADRNVTILDWVLDDPLIFHVAIYFIWCSDLSISEFLSTSTSHQLQQLNYAITTIGAVAKLVLQEQIPHPPVILPFTQLEGSETSDNIMHHIGNLDSVQKTVFDYQKSHMLNIGDLQVLSTNILAQLDMMMAEVQ</sequence>
<proteinExistence type="predicted"/>
<evidence type="ECO:0000313" key="1">
    <source>
        <dbReference type="EMBL" id="KAG2096552.1"/>
    </source>
</evidence>
<keyword evidence="2" id="KW-1185">Reference proteome</keyword>
<evidence type="ECO:0000313" key="2">
    <source>
        <dbReference type="Proteomes" id="UP000823399"/>
    </source>
</evidence>
<protein>
    <submittedName>
        <fullName evidence="1">Uncharacterized protein</fullName>
    </submittedName>
</protein>
<reference evidence="1" key="1">
    <citation type="journal article" date="2020" name="New Phytol.">
        <title>Comparative genomics reveals dynamic genome evolution in host specialist ectomycorrhizal fungi.</title>
        <authorList>
            <person name="Lofgren L.A."/>
            <person name="Nguyen N.H."/>
            <person name="Vilgalys R."/>
            <person name="Ruytinx J."/>
            <person name="Liao H.L."/>
            <person name="Branco S."/>
            <person name="Kuo A."/>
            <person name="LaButti K."/>
            <person name="Lipzen A."/>
            <person name="Andreopoulos W."/>
            <person name="Pangilinan J."/>
            <person name="Riley R."/>
            <person name="Hundley H."/>
            <person name="Na H."/>
            <person name="Barry K."/>
            <person name="Grigoriev I.V."/>
            <person name="Stajich J.E."/>
            <person name="Kennedy P.G."/>
        </authorList>
    </citation>
    <scope>NUCLEOTIDE SEQUENCE</scope>
    <source>
        <strain evidence="1">FC423</strain>
    </source>
</reference>
<dbReference type="OrthoDB" id="2686506at2759"/>
<comment type="caution">
    <text evidence="1">The sequence shown here is derived from an EMBL/GenBank/DDBJ whole genome shotgun (WGS) entry which is preliminary data.</text>
</comment>
<dbReference type="EMBL" id="JABBWM010000069">
    <property type="protein sequence ID" value="KAG2096552.1"/>
    <property type="molecule type" value="Genomic_DNA"/>
</dbReference>
<dbReference type="AlphaFoldDB" id="A0A9P7EXR9"/>
<accession>A0A9P7EXR9</accession>